<dbReference type="Proteomes" id="UP000738349">
    <property type="component" value="Unassembled WGS sequence"/>
</dbReference>
<accession>A0A9P9IMF6</accession>
<dbReference type="OrthoDB" id="5084940at2759"/>
<dbReference type="EMBL" id="JAGMUV010000020">
    <property type="protein sequence ID" value="KAH7125882.1"/>
    <property type="molecule type" value="Genomic_DNA"/>
</dbReference>
<protein>
    <submittedName>
        <fullName evidence="1">Uncharacterized protein</fullName>
    </submittedName>
</protein>
<comment type="caution">
    <text evidence="1">The sequence shown here is derived from an EMBL/GenBank/DDBJ whole genome shotgun (WGS) entry which is preliminary data.</text>
</comment>
<gene>
    <name evidence="1" type="ORF">EDB81DRAFT_889602</name>
</gene>
<evidence type="ECO:0000313" key="2">
    <source>
        <dbReference type="Proteomes" id="UP000738349"/>
    </source>
</evidence>
<proteinExistence type="predicted"/>
<keyword evidence="2" id="KW-1185">Reference proteome</keyword>
<dbReference type="AlphaFoldDB" id="A0A9P9IMF6"/>
<organism evidence="1 2">
    <name type="scientific">Dactylonectria macrodidyma</name>
    <dbReference type="NCBI Taxonomy" id="307937"/>
    <lineage>
        <taxon>Eukaryota</taxon>
        <taxon>Fungi</taxon>
        <taxon>Dikarya</taxon>
        <taxon>Ascomycota</taxon>
        <taxon>Pezizomycotina</taxon>
        <taxon>Sordariomycetes</taxon>
        <taxon>Hypocreomycetidae</taxon>
        <taxon>Hypocreales</taxon>
        <taxon>Nectriaceae</taxon>
        <taxon>Dactylonectria</taxon>
    </lineage>
</organism>
<name>A0A9P9IMF6_9HYPO</name>
<sequence>MSPKDEPTFYLYGTGYHLEQLTLGTLVYGNYAQPDVRFCTFPRLSEDDLDNTELVFSQPISGSFTPKSNRKFGFGIEAIDMATMNIEIARQRSKIIVAESGRRITLKKSAYLVWKKVTLCKPKIYCVTGIYELRNVQAKTSEGGTGSFTIGSAALGAAAGIPLGITLGPFEGGKTLDVDISMPGPSVWAARFQQLDAEYIKKIATQEVTPLQTIKLRADITLPSAGVRADAEVEGAVVKMRGPEEMPDEADDVVDEQYWEAFSRAEKRL</sequence>
<evidence type="ECO:0000313" key="1">
    <source>
        <dbReference type="EMBL" id="KAH7125882.1"/>
    </source>
</evidence>
<reference evidence="1" key="1">
    <citation type="journal article" date="2021" name="Nat. Commun.">
        <title>Genetic determinants of endophytism in the Arabidopsis root mycobiome.</title>
        <authorList>
            <person name="Mesny F."/>
            <person name="Miyauchi S."/>
            <person name="Thiergart T."/>
            <person name="Pickel B."/>
            <person name="Atanasova L."/>
            <person name="Karlsson M."/>
            <person name="Huettel B."/>
            <person name="Barry K.W."/>
            <person name="Haridas S."/>
            <person name="Chen C."/>
            <person name="Bauer D."/>
            <person name="Andreopoulos W."/>
            <person name="Pangilinan J."/>
            <person name="LaButti K."/>
            <person name="Riley R."/>
            <person name="Lipzen A."/>
            <person name="Clum A."/>
            <person name="Drula E."/>
            <person name="Henrissat B."/>
            <person name="Kohler A."/>
            <person name="Grigoriev I.V."/>
            <person name="Martin F.M."/>
            <person name="Hacquard S."/>
        </authorList>
    </citation>
    <scope>NUCLEOTIDE SEQUENCE</scope>
    <source>
        <strain evidence="1">MPI-CAGE-AT-0147</strain>
    </source>
</reference>